<feature type="domain" description="DNA helicase Pif1-like DEAD-box helicase" evidence="3">
    <location>
        <begin position="8"/>
        <end position="60"/>
    </location>
</feature>
<keyword evidence="1" id="KW-0347">Helicase</keyword>
<dbReference type="GO" id="GO:0005524">
    <property type="term" value="F:ATP binding"/>
    <property type="evidence" value="ECO:0007669"/>
    <property type="project" value="UniProtKB-KW"/>
</dbReference>
<evidence type="ECO:0000313" key="4">
    <source>
        <dbReference type="EMBL" id="RCH82520.1"/>
    </source>
</evidence>
<evidence type="ECO:0000313" key="5">
    <source>
        <dbReference type="Proteomes" id="UP000253551"/>
    </source>
</evidence>
<dbReference type="Pfam" id="PF05970">
    <property type="entry name" value="PIF1"/>
    <property type="match status" value="1"/>
</dbReference>
<dbReference type="OrthoDB" id="2260223at2759"/>
<dbReference type="GO" id="GO:0006310">
    <property type="term" value="P:DNA recombination"/>
    <property type="evidence" value="ECO:0007669"/>
    <property type="project" value="UniProtKB-KW"/>
</dbReference>
<feature type="region of interest" description="Disordered" evidence="2">
    <location>
        <begin position="254"/>
        <end position="285"/>
    </location>
</feature>
<feature type="non-terminal residue" evidence="4">
    <location>
        <position position="1"/>
    </location>
</feature>
<keyword evidence="1" id="KW-0234">DNA repair</keyword>
<evidence type="ECO:0000256" key="1">
    <source>
        <dbReference type="RuleBase" id="RU363044"/>
    </source>
</evidence>
<keyword evidence="1" id="KW-0378">Hydrolase</keyword>
<keyword evidence="1" id="KW-0233">DNA recombination</keyword>
<comment type="catalytic activity">
    <reaction evidence="1">
        <text>ATP + H2O = ADP + phosphate + H(+)</text>
        <dbReference type="Rhea" id="RHEA:13065"/>
        <dbReference type="ChEBI" id="CHEBI:15377"/>
        <dbReference type="ChEBI" id="CHEBI:15378"/>
        <dbReference type="ChEBI" id="CHEBI:30616"/>
        <dbReference type="ChEBI" id="CHEBI:43474"/>
        <dbReference type="ChEBI" id="CHEBI:456216"/>
        <dbReference type="EC" id="5.6.2.3"/>
    </reaction>
</comment>
<feature type="non-terminal residue" evidence="4">
    <location>
        <position position="613"/>
    </location>
</feature>
<protein>
    <recommendedName>
        <fullName evidence="1">ATP-dependent DNA helicase</fullName>
        <ecNumber evidence="1">5.6.2.3</ecNumber>
    </recommendedName>
</protein>
<reference evidence="4 5" key="1">
    <citation type="journal article" date="2018" name="G3 (Bethesda)">
        <title>Phylogenetic and Phylogenomic Definition of Rhizopus Species.</title>
        <authorList>
            <person name="Gryganskyi A.P."/>
            <person name="Golan J."/>
            <person name="Dolatabadi S."/>
            <person name="Mondo S."/>
            <person name="Robb S."/>
            <person name="Idnurm A."/>
            <person name="Muszewska A."/>
            <person name="Steczkiewicz K."/>
            <person name="Masonjones S."/>
            <person name="Liao H.L."/>
            <person name="Gajdeczka M.T."/>
            <person name="Anike F."/>
            <person name="Vuek A."/>
            <person name="Anishchenko I.M."/>
            <person name="Voigt K."/>
            <person name="de Hoog G.S."/>
            <person name="Smith M.E."/>
            <person name="Heitman J."/>
            <person name="Vilgalys R."/>
            <person name="Stajich J.E."/>
        </authorList>
    </citation>
    <scope>NUCLEOTIDE SEQUENCE [LARGE SCALE GENOMIC DNA]</scope>
    <source>
        <strain evidence="4 5">LSU 92-RS-03</strain>
    </source>
</reference>
<dbReference type="GO" id="GO:0000723">
    <property type="term" value="P:telomere maintenance"/>
    <property type="evidence" value="ECO:0007669"/>
    <property type="project" value="InterPro"/>
</dbReference>
<accession>A0A367IXV1</accession>
<dbReference type="GO" id="GO:0016887">
    <property type="term" value="F:ATP hydrolysis activity"/>
    <property type="evidence" value="ECO:0007669"/>
    <property type="project" value="RHEA"/>
</dbReference>
<keyword evidence="1" id="KW-0547">Nucleotide-binding</keyword>
<name>A0A367IXV1_RHIST</name>
<dbReference type="Proteomes" id="UP000253551">
    <property type="component" value="Unassembled WGS sequence"/>
</dbReference>
<evidence type="ECO:0000256" key="2">
    <source>
        <dbReference type="SAM" id="MobiDB-lite"/>
    </source>
</evidence>
<organism evidence="4 5">
    <name type="scientific">Rhizopus stolonifer</name>
    <name type="common">Rhizopus nigricans</name>
    <dbReference type="NCBI Taxonomy" id="4846"/>
    <lineage>
        <taxon>Eukaryota</taxon>
        <taxon>Fungi</taxon>
        <taxon>Fungi incertae sedis</taxon>
        <taxon>Mucoromycota</taxon>
        <taxon>Mucoromycotina</taxon>
        <taxon>Mucoromycetes</taxon>
        <taxon>Mucorales</taxon>
        <taxon>Mucorineae</taxon>
        <taxon>Rhizopodaceae</taxon>
        <taxon>Rhizopus</taxon>
    </lineage>
</organism>
<gene>
    <name evidence="4" type="ORF">CU098_000587</name>
</gene>
<comment type="cofactor">
    <cofactor evidence="1">
        <name>Mg(2+)</name>
        <dbReference type="ChEBI" id="CHEBI:18420"/>
    </cofactor>
</comment>
<dbReference type="AlphaFoldDB" id="A0A367IXV1"/>
<dbReference type="EMBL" id="PJQM01005072">
    <property type="protein sequence ID" value="RCH82520.1"/>
    <property type="molecule type" value="Genomic_DNA"/>
</dbReference>
<keyword evidence="1" id="KW-0227">DNA damage</keyword>
<evidence type="ECO:0000259" key="3">
    <source>
        <dbReference type="Pfam" id="PF05970"/>
    </source>
</evidence>
<proteinExistence type="inferred from homology"/>
<dbReference type="GO" id="GO:0043139">
    <property type="term" value="F:5'-3' DNA helicase activity"/>
    <property type="evidence" value="ECO:0007669"/>
    <property type="project" value="UniProtKB-EC"/>
</dbReference>
<keyword evidence="1" id="KW-0067">ATP-binding</keyword>
<dbReference type="EC" id="5.6.2.3" evidence="1"/>
<keyword evidence="5" id="KW-1185">Reference proteome</keyword>
<dbReference type="InterPro" id="IPR010285">
    <property type="entry name" value="DNA_helicase_pif1-like_DEAD"/>
</dbReference>
<comment type="similarity">
    <text evidence="1">Belongs to the helicase family.</text>
</comment>
<dbReference type="GO" id="GO:0006281">
    <property type="term" value="P:DNA repair"/>
    <property type="evidence" value="ECO:0007669"/>
    <property type="project" value="UniProtKB-KW"/>
</dbReference>
<sequence length="613" mass="70267">NDKLFGGIPVVFGQRAHIVDSSIKNSYIWTRCTVLKLTINMRVQGTSSTDELLKNWLNQFSYNPYFQNTRPRVPPYIYRTVDFTILINRVYHSEKLLNATQDSTIFATSAILTKDCDELKIDQMFEDLLTIKRSDLNKLIDQLINVYQDTLGSTTAFNIVLQSLESIYSKRSNNKNLCHYVSKCTEYLKQNHIRILFDKKFASKVSKFQVNELKKKNRLQGERATVLITHQAGEKYYEELLSASQLQDDDEYNDLSVDAEPSTSKRRKTHTNEEQEEDSDALPNDDSFHSNDYHPLCKNIYLCTNICREFNIDKNPSWLVNGFNISNALSQFGWSSLSLHDKGDALSDMRLLSLDHIYAFANDISSSVTKYLGQDVHFDVVQDLSLQLFEIFPEISPIISGLCIQLSTLHSAVPWIKMMELASSAILKTKGQDMETILYGSIIYKTITTLAGMNTALDNEDTFIHNCLHNLLASIFSCDKCFIQGWANKSLESSSTYQPDWCASVKFWKNKYNIIATEAKSKANQNRGTISDYVKLGRELKLMLEKLIYSGVNEPEVYGLLLKGGVLEIYMMDIKVDGIYRFVEIDTVNLVTNFTEMTNLMRTLPILYRLKER</sequence>
<comment type="caution">
    <text evidence="4">The sequence shown here is derived from an EMBL/GenBank/DDBJ whole genome shotgun (WGS) entry which is preliminary data.</text>
</comment>